<keyword evidence="4" id="KW-1133">Transmembrane helix</keyword>
<reference evidence="6" key="1">
    <citation type="submission" date="2017-09" db="EMBL/GenBank/DDBJ databases">
        <title>Depth-based differentiation of microbial function through sediment-hosted aquifers and enrichment of novel symbionts in the deep terrestrial subsurface.</title>
        <authorList>
            <person name="Probst A.J."/>
            <person name="Ladd B."/>
            <person name="Jarett J.K."/>
            <person name="Geller-Mcgrath D.E."/>
            <person name="Sieber C.M.K."/>
            <person name="Emerson J.B."/>
            <person name="Anantharaman K."/>
            <person name="Thomas B.C."/>
            <person name="Malmstrom R."/>
            <person name="Stieglmeier M."/>
            <person name="Klingl A."/>
            <person name="Woyke T."/>
            <person name="Ryan C.M."/>
            <person name="Banfield J.F."/>
        </authorList>
    </citation>
    <scope>NUCLEOTIDE SEQUENCE [LARGE SCALE GENOMIC DNA]</scope>
</reference>
<evidence type="ECO:0000313" key="5">
    <source>
        <dbReference type="EMBL" id="PJC81391.1"/>
    </source>
</evidence>
<keyword evidence="4" id="KW-0472">Membrane</keyword>
<organism evidence="5 6">
    <name type="scientific">Candidatus Roizmanbacteria bacterium CG_4_8_14_3_um_filter_36_10</name>
    <dbReference type="NCBI Taxonomy" id="1974834"/>
    <lineage>
        <taxon>Bacteria</taxon>
        <taxon>Candidatus Roizmaniibacteriota</taxon>
    </lineage>
</organism>
<dbReference type="EMBL" id="PFQK01000087">
    <property type="protein sequence ID" value="PJC81391.1"/>
    <property type="molecule type" value="Genomic_DNA"/>
</dbReference>
<accession>A0A2M8GLG2</accession>
<dbReference type="InterPro" id="IPR026170">
    <property type="entry name" value="FAM173A/B"/>
</dbReference>
<dbReference type="CDD" id="cd02440">
    <property type="entry name" value="AdoMet_MTases"/>
    <property type="match status" value="1"/>
</dbReference>
<evidence type="ECO:0000256" key="4">
    <source>
        <dbReference type="SAM" id="Phobius"/>
    </source>
</evidence>
<dbReference type="SUPFAM" id="SSF53335">
    <property type="entry name" value="S-adenosyl-L-methionine-dependent methyltransferases"/>
    <property type="match status" value="1"/>
</dbReference>
<name>A0A2M8GLG2_9BACT</name>
<keyword evidence="2" id="KW-0808">Transferase</keyword>
<evidence type="ECO:0000256" key="2">
    <source>
        <dbReference type="ARBA" id="ARBA00022679"/>
    </source>
</evidence>
<dbReference type="PANTHER" id="PTHR13610:SF11">
    <property type="entry name" value="METHYLTRANSFERASE DOMAIN-CONTAINING PROTEIN"/>
    <property type="match status" value="1"/>
</dbReference>
<gene>
    <name evidence="5" type="ORF">CO007_05000</name>
</gene>
<evidence type="ECO:0000256" key="3">
    <source>
        <dbReference type="ARBA" id="ARBA00022691"/>
    </source>
</evidence>
<comment type="caution">
    <text evidence="5">The sequence shown here is derived from an EMBL/GenBank/DDBJ whole genome shotgun (WGS) entry which is preliminary data.</text>
</comment>
<keyword evidence="3" id="KW-0949">S-adenosyl-L-methionine</keyword>
<evidence type="ECO:0000256" key="1">
    <source>
        <dbReference type="ARBA" id="ARBA00022603"/>
    </source>
</evidence>
<sequence length="186" mass="21415">MISVIIYLVVLILELLFFVSFAVFTIFLIYSSVKGSPYVPTKNKQVNLILEKAKLKKSEIFLDLGCGDGRVVRTAVKNFQVTGIGIEINPLLLIWAKILSGFQRLKNIDFFRLDIVKENLPKADVIYIFLMPKLIAAITPKLKKHLDQGALIISHGFKIKRLIKYFRYKIDQNPFPTYFYKLKSDI</sequence>
<protein>
    <recommendedName>
        <fullName evidence="7">DOT1 domain-containing protein</fullName>
    </recommendedName>
</protein>
<dbReference type="Pfam" id="PF02353">
    <property type="entry name" value="CMAS"/>
    <property type="match status" value="1"/>
</dbReference>
<dbReference type="Gene3D" id="3.40.50.150">
    <property type="entry name" value="Vaccinia Virus protein VP39"/>
    <property type="match status" value="1"/>
</dbReference>
<keyword evidence="4" id="KW-0812">Transmembrane</keyword>
<evidence type="ECO:0000313" key="6">
    <source>
        <dbReference type="Proteomes" id="UP000229370"/>
    </source>
</evidence>
<dbReference type="GO" id="GO:0016279">
    <property type="term" value="F:protein-lysine N-methyltransferase activity"/>
    <property type="evidence" value="ECO:0007669"/>
    <property type="project" value="InterPro"/>
</dbReference>
<dbReference type="PANTHER" id="PTHR13610">
    <property type="entry name" value="METHYLTRANSFERASE DOMAIN-CONTAINING PROTEIN"/>
    <property type="match status" value="1"/>
</dbReference>
<feature type="transmembrane region" description="Helical" evidence="4">
    <location>
        <begin position="6"/>
        <end position="30"/>
    </location>
</feature>
<dbReference type="InterPro" id="IPR029063">
    <property type="entry name" value="SAM-dependent_MTases_sf"/>
</dbReference>
<dbReference type="Proteomes" id="UP000229370">
    <property type="component" value="Unassembled WGS sequence"/>
</dbReference>
<dbReference type="AlphaFoldDB" id="A0A2M8GLG2"/>
<evidence type="ECO:0008006" key="7">
    <source>
        <dbReference type="Google" id="ProtNLM"/>
    </source>
</evidence>
<proteinExistence type="predicted"/>
<dbReference type="GO" id="GO:0032259">
    <property type="term" value="P:methylation"/>
    <property type="evidence" value="ECO:0007669"/>
    <property type="project" value="UniProtKB-KW"/>
</dbReference>
<keyword evidence="1" id="KW-0489">Methyltransferase</keyword>